<evidence type="ECO:0000313" key="1">
    <source>
        <dbReference type="EMBL" id="GHO87338.1"/>
    </source>
</evidence>
<reference evidence="1 2" key="1">
    <citation type="journal article" date="2021" name="Int. J. Syst. Evol. Microbiol.">
        <title>Reticulibacter mediterranei gen. nov., sp. nov., within the new family Reticulibacteraceae fam. nov., and Ktedonospora formicarum gen. nov., sp. nov., Ktedonobacter robiniae sp. nov., Dictyobacter formicarum sp. nov. and Dictyobacter arantiisoli sp. nov., belonging to the class Ktedonobacteria.</title>
        <authorList>
            <person name="Yabe S."/>
            <person name="Zheng Y."/>
            <person name="Wang C.M."/>
            <person name="Sakai Y."/>
            <person name="Abe K."/>
            <person name="Yokota A."/>
            <person name="Donadio S."/>
            <person name="Cavaletti L."/>
            <person name="Monciardini P."/>
        </authorList>
    </citation>
    <scope>NUCLEOTIDE SEQUENCE [LARGE SCALE GENOMIC DNA]</scope>
    <source>
        <strain evidence="1 2">SOSP1-9</strain>
    </source>
</reference>
<keyword evidence="2" id="KW-1185">Reference proteome</keyword>
<protein>
    <submittedName>
        <fullName evidence="1">Uncharacterized protein</fullName>
    </submittedName>
</protein>
<dbReference type="Proteomes" id="UP000635565">
    <property type="component" value="Unassembled WGS sequence"/>
</dbReference>
<proteinExistence type="predicted"/>
<name>A0ABQ3VP28_9CHLR</name>
<dbReference type="EMBL" id="BNJJ01000016">
    <property type="protein sequence ID" value="GHO87338.1"/>
    <property type="molecule type" value="Genomic_DNA"/>
</dbReference>
<evidence type="ECO:0000313" key="2">
    <source>
        <dbReference type="Proteomes" id="UP000635565"/>
    </source>
</evidence>
<accession>A0ABQ3VP28</accession>
<sequence length="70" mass="7345">MALWHNHRAVNKETITASLSVGAPVPMSQLCYGKVAPPGLSFPMNTLNATLRPWACQAVLTGGCHGNQGA</sequence>
<gene>
    <name evidence="1" type="ORF">KSZ_53440</name>
</gene>
<comment type="caution">
    <text evidence="1">The sequence shown here is derived from an EMBL/GenBank/DDBJ whole genome shotgun (WGS) entry which is preliminary data.</text>
</comment>
<organism evidence="1 2">
    <name type="scientific">Dictyobacter formicarum</name>
    <dbReference type="NCBI Taxonomy" id="2778368"/>
    <lineage>
        <taxon>Bacteria</taxon>
        <taxon>Bacillati</taxon>
        <taxon>Chloroflexota</taxon>
        <taxon>Ktedonobacteria</taxon>
        <taxon>Ktedonobacterales</taxon>
        <taxon>Dictyobacteraceae</taxon>
        <taxon>Dictyobacter</taxon>
    </lineage>
</organism>